<accession>A0A075RBF6</accession>
<dbReference type="KEGG" id="blr:BRLA_c025160"/>
<dbReference type="EMBL" id="CP007806">
    <property type="protein sequence ID" value="AIG26835.1"/>
    <property type="molecule type" value="Genomic_DNA"/>
</dbReference>
<proteinExistence type="predicted"/>
<name>A0A075RBF6_BRELA</name>
<reference evidence="1 2" key="1">
    <citation type="journal article" date="2011" name="J. Bacteriol.">
        <title>Genome sequence of Brevibacillus laterosporus LMG 15441, a pathogen of invertebrates.</title>
        <authorList>
            <person name="Djukic M."/>
            <person name="Poehlein A."/>
            <person name="Thurmer A."/>
            <person name="Daniel R."/>
        </authorList>
    </citation>
    <scope>NUCLEOTIDE SEQUENCE [LARGE SCALE GENOMIC DNA]</scope>
    <source>
        <strain evidence="1 2">LMG 15441</strain>
    </source>
</reference>
<evidence type="ECO:0000313" key="1">
    <source>
        <dbReference type="EMBL" id="AIG26835.1"/>
    </source>
</evidence>
<evidence type="ECO:0000313" key="2">
    <source>
        <dbReference type="Proteomes" id="UP000005850"/>
    </source>
</evidence>
<protein>
    <submittedName>
        <fullName evidence="1">Uncharacterized protein</fullName>
    </submittedName>
</protein>
<organism evidence="1 2">
    <name type="scientific">Brevibacillus laterosporus LMG 15441</name>
    <dbReference type="NCBI Taxonomy" id="1042163"/>
    <lineage>
        <taxon>Bacteria</taxon>
        <taxon>Bacillati</taxon>
        <taxon>Bacillota</taxon>
        <taxon>Bacilli</taxon>
        <taxon>Bacillales</taxon>
        <taxon>Paenibacillaceae</taxon>
        <taxon>Brevibacillus</taxon>
    </lineage>
</organism>
<keyword evidence="2" id="KW-1185">Reference proteome</keyword>
<sequence>MEKYKEEKVKHLYRGRYYRLINDTKAHEYTSLYYKTFSNQRVSLQILGQNTCNEVEIDNIPIAIQKVLLEEGFYSEETLES</sequence>
<dbReference type="AlphaFoldDB" id="A0A075RBF6"/>
<dbReference type="RefSeq" id="WP_003336370.1">
    <property type="nucleotide sequence ID" value="NZ_CP007806.1"/>
</dbReference>
<dbReference type="Proteomes" id="UP000005850">
    <property type="component" value="Chromosome"/>
</dbReference>
<gene>
    <name evidence="1" type="ORF">BRLA_c025160</name>
</gene>
<dbReference type="HOGENOM" id="CLU_2567146_0_0_9"/>